<keyword evidence="7" id="KW-0624">Polysaccharide degradation</keyword>
<dbReference type="GO" id="GO:0005576">
    <property type="term" value="C:extracellular region"/>
    <property type="evidence" value="ECO:0007669"/>
    <property type="project" value="UniProtKB-SubCell"/>
</dbReference>
<keyword evidence="3" id="KW-0858">Xylan degradation</keyword>
<dbReference type="PANTHER" id="PTHR38050:SF2">
    <property type="entry name" value="FERULOYL ESTERASE C-RELATED"/>
    <property type="match status" value="1"/>
</dbReference>
<evidence type="ECO:0000256" key="3">
    <source>
        <dbReference type="ARBA" id="ARBA00022651"/>
    </source>
</evidence>
<evidence type="ECO:0000313" key="9">
    <source>
        <dbReference type="Proteomes" id="UP000037460"/>
    </source>
</evidence>
<dbReference type="AlphaFoldDB" id="A0A0M0JD25"/>
<dbReference type="PANTHER" id="PTHR38050">
    <property type="match status" value="1"/>
</dbReference>
<sequence length="556" mass="58250">MLASSTLANSVRYNASSHVAIGSSGCGKSSPYTLGKTTVATGTYAGVKWTYRIYVPKAYKSTTPLPLLIHHPGWGMSAASEESGAGITALSDTYGFISVTAQGGDDNSNRGGPWYSWNAVGTTQSPGPGGYTCTKKANYPEYCYTSCDGCGNHNPQCDWTTCEETGPTPTGTGLSNVGGFIPSLYDTLESQLCVDTSREYASGESNGGMMTYQLGVDLATRLAAISPEFGSFHKGFAMAPAVGVPVIDLHGTKDTTVPANVSLSADGYYYTTTDEIFGGNQYSRGWMTSNGCKGSSSHYPTKWDGQQGMYCVSMGDCPGGDVVRCSWNGGHNWLLNSATANGPFVLDFLFQWTKPAHLGYGYTVAADGVRGEPRIALLGDVTIVGTTEIGVPHPDESSITAQAAFAALDSTLSAVVEGPIRQLHYGNPKHGCRADEEVVEAGTGTVCAPKMGINDDKSPKCLVGGAAPSANSCPVDAAVSVHSKAWPVCVGKGAHEEMDPYDEGLFHCLLVCPCTGALDDMSSQDCGPVAHAHCPSGARCEMGELRNRAQGVCTYV</sequence>
<comment type="caution">
    <text evidence="8">The sequence shown here is derived from an EMBL/GenBank/DDBJ whole genome shotgun (WGS) entry which is preliminary data.</text>
</comment>
<dbReference type="SUPFAM" id="SSF53474">
    <property type="entry name" value="alpha/beta-Hydrolases"/>
    <property type="match status" value="1"/>
</dbReference>
<evidence type="ECO:0000256" key="7">
    <source>
        <dbReference type="ARBA" id="ARBA00023326"/>
    </source>
</evidence>
<dbReference type="InterPro" id="IPR043595">
    <property type="entry name" value="FaeB/C/D"/>
</dbReference>
<reference evidence="9" key="1">
    <citation type="journal article" date="2015" name="PLoS Genet.">
        <title>Genome Sequence and Transcriptome Analyses of Chrysochromulina tobin: Metabolic Tools for Enhanced Algal Fitness in the Prominent Order Prymnesiales (Haptophyceae).</title>
        <authorList>
            <person name="Hovde B.T."/>
            <person name="Deodato C.R."/>
            <person name="Hunsperger H.M."/>
            <person name="Ryken S.A."/>
            <person name="Yost W."/>
            <person name="Jha R.K."/>
            <person name="Patterson J."/>
            <person name="Monnat R.J. Jr."/>
            <person name="Barlow S.B."/>
            <person name="Starkenburg S.R."/>
            <person name="Cattolico R.A."/>
        </authorList>
    </citation>
    <scope>NUCLEOTIDE SEQUENCE</scope>
    <source>
        <strain evidence="9">CCMP291</strain>
    </source>
</reference>
<evidence type="ECO:0000256" key="1">
    <source>
        <dbReference type="ARBA" id="ARBA00004613"/>
    </source>
</evidence>
<dbReference type="EMBL" id="JWZX01003097">
    <property type="protein sequence ID" value="KOO24395.1"/>
    <property type="molecule type" value="Genomic_DNA"/>
</dbReference>
<dbReference type="Proteomes" id="UP000037460">
    <property type="component" value="Unassembled WGS sequence"/>
</dbReference>
<evidence type="ECO:0000256" key="4">
    <source>
        <dbReference type="ARBA" id="ARBA00022729"/>
    </source>
</evidence>
<accession>A0A0M0JD25</accession>
<keyword evidence="5" id="KW-0378">Hydrolase</keyword>
<protein>
    <submittedName>
        <fullName evidence="8">Poly(3-hydroxybutyrate) depolymerase</fullName>
    </submittedName>
</protein>
<keyword evidence="9" id="KW-1185">Reference proteome</keyword>
<keyword evidence="6" id="KW-0119">Carbohydrate metabolism</keyword>
<gene>
    <name evidence="8" type="ORF">Ctob_003809</name>
</gene>
<keyword evidence="2" id="KW-0964">Secreted</keyword>
<evidence type="ECO:0000256" key="5">
    <source>
        <dbReference type="ARBA" id="ARBA00022801"/>
    </source>
</evidence>
<organism evidence="8 9">
    <name type="scientific">Chrysochromulina tobinii</name>
    <dbReference type="NCBI Taxonomy" id="1460289"/>
    <lineage>
        <taxon>Eukaryota</taxon>
        <taxon>Haptista</taxon>
        <taxon>Haptophyta</taxon>
        <taxon>Prymnesiophyceae</taxon>
        <taxon>Prymnesiales</taxon>
        <taxon>Chrysochromulinaceae</taxon>
        <taxon>Chrysochromulina</taxon>
    </lineage>
</organism>
<dbReference type="InterPro" id="IPR029058">
    <property type="entry name" value="AB_hydrolase_fold"/>
</dbReference>
<comment type="subcellular location">
    <subcellularLocation>
        <location evidence="1">Secreted</location>
    </subcellularLocation>
</comment>
<keyword evidence="4" id="KW-0732">Signal</keyword>
<evidence type="ECO:0000313" key="8">
    <source>
        <dbReference type="EMBL" id="KOO24395.1"/>
    </source>
</evidence>
<evidence type="ECO:0000256" key="6">
    <source>
        <dbReference type="ARBA" id="ARBA00023277"/>
    </source>
</evidence>
<name>A0A0M0JD25_9EUKA</name>
<proteinExistence type="predicted"/>
<dbReference type="OrthoDB" id="424610at2759"/>
<dbReference type="Gene3D" id="3.40.50.1820">
    <property type="entry name" value="alpha/beta hydrolase"/>
    <property type="match status" value="1"/>
</dbReference>
<dbReference type="GO" id="GO:0045493">
    <property type="term" value="P:xylan catabolic process"/>
    <property type="evidence" value="ECO:0007669"/>
    <property type="project" value="UniProtKB-KW"/>
</dbReference>
<dbReference type="GO" id="GO:0030600">
    <property type="term" value="F:feruloyl esterase activity"/>
    <property type="evidence" value="ECO:0007669"/>
    <property type="project" value="InterPro"/>
</dbReference>
<evidence type="ECO:0000256" key="2">
    <source>
        <dbReference type="ARBA" id="ARBA00022525"/>
    </source>
</evidence>